<reference evidence="1 2" key="1">
    <citation type="submission" date="2020-05" db="EMBL/GenBank/DDBJ databases">
        <title>Horizontal transmission and recombination maintain forever young bacterial symbiont genomes.</title>
        <authorList>
            <person name="Russell S.L."/>
            <person name="Pepper-Tunick E."/>
            <person name="Svedberg J."/>
            <person name="Byrne A."/>
            <person name="Ruelas Castillo J."/>
            <person name="Vollmers C."/>
            <person name="Beinart R.A."/>
            <person name="Corbett-Detig R."/>
        </authorList>
    </citation>
    <scope>NUCLEOTIDE SEQUENCE [LARGE SCALE GENOMIC DNA]</scope>
    <source>
        <strain evidence="1">4727-3</strain>
    </source>
</reference>
<organism evidence="1 2">
    <name type="scientific">Candidatus Methanofishera endochildressiae</name>
    <dbReference type="NCBI Taxonomy" id="2738884"/>
    <lineage>
        <taxon>Bacteria</taxon>
        <taxon>Pseudomonadati</taxon>
        <taxon>Pseudomonadota</taxon>
        <taxon>Gammaproteobacteria</taxon>
        <taxon>Candidatus Methanofishera</taxon>
    </lineage>
</organism>
<dbReference type="EMBL" id="JACCHS010000012">
    <property type="protein sequence ID" value="NYT46544.1"/>
    <property type="molecule type" value="Genomic_DNA"/>
</dbReference>
<proteinExistence type="predicted"/>
<sequence length="78" mass="8809">MRAKITLVSTRKVNNINTVLVEKRSINGQLHIQKSAAQRTDTKFTARLIADGVWKKLEVRGQIAITVVKSSNWRNCFG</sequence>
<dbReference type="AlphaFoldDB" id="A0A7Z0MMR8"/>
<protein>
    <submittedName>
        <fullName evidence="1">Uncharacterized protein</fullName>
    </submittedName>
</protein>
<accession>A0A7Z0MMR8</accession>
<name>A0A7Z0MMR8_9GAMM</name>
<evidence type="ECO:0000313" key="1">
    <source>
        <dbReference type="EMBL" id="NYT46544.1"/>
    </source>
</evidence>
<dbReference type="Proteomes" id="UP000537890">
    <property type="component" value="Unassembled WGS sequence"/>
</dbReference>
<gene>
    <name evidence="1" type="ORF">H0A75_01420</name>
</gene>
<comment type="caution">
    <text evidence="1">The sequence shown here is derived from an EMBL/GenBank/DDBJ whole genome shotgun (WGS) entry which is preliminary data.</text>
</comment>
<evidence type="ECO:0000313" key="2">
    <source>
        <dbReference type="Proteomes" id="UP000537890"/>
    </source>
</evidence>